<dbReference type="EMBL" id="BRXX01000314">
    <property type="protein sequence ID" value="GMI04268.1"/>
    <property type="molecule type" value="Genomic_DNA"/>
</dbReference>
<comment type="caution">
    <text evidence="1">The sequence shown here is derived from an EMBL/GenBank/DDBJ whole genome shotgun (WGS) entry which is preliminary data.</text>
</comment>
<protein>
    <submittedName>
        <fullName evidence="1">Uncharacterized protein</fullName>
    </submittedName>
</protein>
<reference evidence="2" key="1">
    <citation type="journal article" date="2023" name="Commun. Biol.">
        <title>Genome analysis of Parmales, the sister group of diatoms, reveals the evolutionary specialization of diatoms from phago-mixotrophs to photoautotrophs.</title>
        <authorList>
            <person name="Ban H."/>
            <person name="Sato S."/>
            <person name="Yoshikawa S."/>
            <person name="Yamada K."/>
            <person name="Nakamura Y."/>
            <person name="Ichinomiya M."/>
            <person name="Sato N."/>
            <person name="Blanc-Mathieu R."/>
            <person name="Endo H."/>
            <person name="Kuwata A."/>
            <person name="Ogata H."/>
        </authorList>
    </citation>
    <scope>NUCLEOTIDE SEQUENCE [LARGE SCALE GENOMIC DNA]</scope>
    <source>
        <strain evidence="2">NIES 3699</strain>
    </source>
</reference>
<sequence length="136" mass="15232">MRVLDKKWHKVVEKKLTELEVKLDKPSGEIIVHGGNDIGWREARSDARKERMMQVTRVGDFVCCDASILSSPDAPNYLVPDPLQMFGYCVFTGCSKLVPSDVNDEDNNAVVTYCTSALQSYDAEDSDIEVEEAEID</sequence>
<proteinExistence type="predicted"/>
<keyword evidence="2" id="KW-1185">Reference proteome</keyword>
<gene>
    <name evidence="1" type="ORF">TrVE_jg1518</name>
</gene>
<organism evidence="1 2">
    <name type="scientific">Triparma verrucosa</name>
    <dbReference type="NCBI Taxonomy" id="1606542"/>
    <lineage>
        <taxon>Eukaryota</taxon>
        <taxon>Sar</taxon>
        <taxon>Stramenopiles</taxon>
        <taxon>Ochrophyta</taxon>
        <taxon>Bolidophyceae</taxon>
        <taxon>Parmales</taxon>
        <taxon>Triparmaceae</taxon>
        <taxon>Triparma</taxon>
    </lineage>
</organism>
<dbReference type="AlphaFoldDB" id="A0A9W7F7L8"/>
<dbReference type="Proteomes" id="UP001165160">
    <property type="component" value="Unassembled WGS sequence"/>
</dbReference>
<evidence type="ECO:0000313" key="2">
    <source>
        <dbReference type="Proteomes" id="UP001165160"/>
    </source>
</evidence>
<name>A0A9W7F7L8_9STRA</name>
<accession>A0A9W7F7L8</accession>
<evidence type="ECO:0000313" key="1">
    <source>
        <dbReference type="EMBL" id="GMI04268.1"/>
    </source>
</evidence>